<accession>A0A2G5B1I3</accession>
<gene>
    <name evidence="2" type="ORF">COEREDRAFT_89997</name>
</gene>
<organism evidence="2 3">
    <name type="scientific">Coemansia reversa (strain ATCC 12441 / NRRL 1564)</name>
    <dbReference type="NCBI Taxonomy" id="763665"/>
    <lineage>
        <taxon>Eukaryota</taxon>
        <taxon>Fungi</taxon>
        <taxon>Fungi incertae sedis</taxon>
        <taxon>Zoopagomycota</taxon>
        <taxon>Kickxellomycotina</taxon>
        <taxon>Kickxellomycetes</taxon>
        <taxon>Kickxellales</taxon>
        <taxon>Kickxellaceae</taxon>
        <taxon>Coemansia</taxon>
    </lineage>
</organism>
<dbReference type="Proteomes" id="UP000242474">
    <property type="component" value="Unassembled WGS sequence"/>
</dbReference>
<evidence type="ECO:0000313" key="2">
    <source>
        <dbReference type="EMBL" id="PIA12878.1"/>
    </source>
</evidence>
<name>A0A2G5B1I3_COERN</name>
<sequence length="190" mass="19858">MGVVSGSVGIETKEAAAIPAGLGLSSPSTDKKVKACEAQNVLDNCLSVQGQTLAMCSYSDWECKCQAQKSIAGCFNNCPTDNARAANEGQIDVFCNAAMRAKEEEEDKKKSKSIKSDSATKTAETMEPSTIGIDPERKGSENTENGRHGNSNMASDSVAFQTDSAAAAFSDSHGPLSVLALGVTAWILTL</sequence>
<dbReference type="AlphaFoldDB" id="A0A2G5B1I3"/>
<evidence type="ECO:0000313" key="3">
    <source>
        <dbReference type="Proteomes" id="UP000242474"/>
    </source>
</evidence>
<protein>
    <submittedName>
        <fullName evidence="2">Uncharacterized protein</fullName>
    </submittedName>
</protein>
<proteinExistence type="predicted"/>
<reference evidence="2 3" key="1">
    <citation type="journal article" date="2015" name="Genome Biol. Evol.">
        <title>Phylogenomic analyses indicate that early fungi evolved digesting cell walls of algal ancestors of land plants.</title>
        <authorList>
            <person name="Chang Y."/>
            <person name="Wang S."/>
            <person name="Sekimoto S."/>
            <person name="Aerts A.L."/>
            <person name="Choi C."/>
            <person name="Clum A."/>
            <person name="LaButti K.M."/>
            <person name="Lindquist E.A."/>
            <person name="Yee Ngan C."/>
            <person name="Ohm R.A."/>
            <person name="Salamov A.A."/>
            <person name="Grigoriev I.V."/>
            <person name="Spatafora J.W."/>
            <person name="Berbee M.L."/>
        </authorList>
    </citation>
    <scope>NUCLEOTIDE SEQUENCE [LARGE SCALE GENOMIC DNA]</scope>
    <source>
        <strain evidence="2 3">NRRL 1564</strain>
    </source>
</reference>
<dbReference type="OrthoDB" id="2507140at2759"/>
<keyword evidence="3" id="KW-1185">Reference proteome</keyword>
<feature type="region of interest" description="Disordered" evidence="1">
    <location>
        <begin position="105"/>
        <end position="157"/>
    </location>
</feature>
<feature type="compositionally biased region" description="Polar residues" evidence="1">
    <location>
        <begin position="148"/>
        <end position="157"/>
    </location>
</feature>
<dbReference type="EMBL" id="KZ303561">
    <property type="protein sequence ID" value="PIA12878.1"/>
    <property type="molecule type" value="Genomic_DNA"/>
</dbReference>
<feature type="compositionally biased region" description="Basic and acidic residues" evidence="1">
    <location>
        <begin position="134"/>
        <end position="147"/>
    </location>
</feature>
<evidence type="ECO:0000256" key="1">
    <source>
        <dbReference type="SAM" id="MobiDB-lite"/>
    </source>
</evidence>